<keyword evidence="2" id="KW-1185">Reference proteome</keyword>
<sequence>MRPTELSPHHCTNYQGLSGGALESTTNRLEVTRVSNVEDRWLGFIKNIPLIGDSIIRDELYTRPISNMPKEINEIKSSMIDEKVKEMVDGLQSLRDESGHITLEEERKIKDLAELSVLSILSEGASLQRNHEMNKTRDNISMLSSFISSFMKKDGIKYSHIVEKKSQSIIENYNDNKINEFNDLSIKDKKFVYEEVINSSSKANANLLDKFVKSVCDKLYELI</sequence>
<dbReference type="RefSeq" id="WP_152430703.1">
    <property type="nucleotide sequence ID" value="NZ_CBCSDK010000007.1"/>
</dbReference>
<name>A0A5P9CKU8_9VIBR</name>
<evidence type="ECO:0000313" key="2">
    <source>
        <dbReference type="Proteomes" id="UP000326936"/>
    </source>
</evidence>
<evidence type="ECO:0000313" key="1">
    <source>
        <dbReference type="EMBL" id="QFT26583.1"/>
    </source>
</evidence>
<dbReference type="KEGG" id="vaq:FIV01_09105"/>
<gene>
    <name evidence="1" type="ORF">FIV01_09105</name>
</gene>
<reference evidence="1 2" key="1">
    <citation type="submission" date="2019-10" db="EMBL/GenBank/DDBJ databases">
        <title>Complete genome sequence of Vibrio sp. strain THAF100, isolated from non-filtered water from the water column of tank 6 of a marine aquarium containing stony-coral fragments. Water maintained at 26 degree C.</title>
        <authorList>
            <person name="Ruckert C."/>
            <person name="Franco A."/>
            <person name="Kalinowski J."/>
            <person name="Glaeser S."/>
        </authorList>
    </citation>
    <scope>NUCLEOTIDE SEQUENCE [LARGE SCALE GENOMIC DNA]</scope>
    <source>
        <strain evidence="1 2">THAF100</strain>
    </source>
</reference>
<protein>
    <submittedName>
        <fullName evidence="1">Uncharacterized protein</fullName>
    </submittedName>
</protein>
<proteinExistence type="predicted"/>
<accession>A0A5P9CKU8</accession>
<dbReference type="EMBL" id="CP045350">
    <property type="protein sequence ID" value="QFT26583.1"/>
    <property type="molecule type" value="Genomic_DNA"/>
</dbReference>
<organism evidence="1 2">
    <name type="scientific">Vibrio aquimaris</name>
    <dbReference type="NCBI Taxonomy" id="2587862"/>
    <lineage>
        <taxon>Bacteria</taxon>
        <taxon>Pseudomonadati</taxon>
        <taxon>Pseudomonadota</taxon>
        <taxon>Gammaproteobacteria</taxon>
        <taxon>Vibrionales</taxon>
        <taxon>Vibrionaceae</taxon>
        <taxon>Vibrio</taxon>
    </lineage>
</organism>
<dbReference type="AlphaFoldDB" id="A0A5P9CKU8"/>
<dbReference type="Proteomes" id="UP000326936">
    <property type="component" value="Chromosome"/>
</dbReference>